<name>A0A1B6LL26_9HEMI</name>
<dbReference type="EMBL" id="GEBQ01015614">
    <property type="protein sequence ID" value="JAT24363.1"/>
    <property type="molecule type" value="Transcribed_RNA"/>
</dbReference>
<sequence length="243" mass="28272">MFTISEDCSVINMWKINTAAVDEFYIQGGFGLDPFLSLLEGGKGGWQERDLREFFHFGQFIHQGERPDTIRTLSMSLQVCEMINIFQALGFFPTKYQIDNILYEVLGADLSRKHQAETKIKYDELVKLYLNHRPCREFTMSELHQAFQDLYEGAYFSDRDPSQLKLDIDPIFNPESLVTKLVSNGEKTTILELYNSLSTLMGNKLEMQQEEFTEVPPLPFMPKEILFETFFTTVLGFKNENYF</sequence>
<accession>A0A1B6LL26</accession>
<proteinExistence type="predicted"/>
<evidence type="ECO:0000313" key="1">
    <source>
        <dbReference type="EMBL" id="JAT24363.1"/>
    </source>
</evidence>
<organism evidence="1">
    <name type="scientific">Graphocephala atropunctata</name>
    <dbReference type="NCBI Taxonomy" id="36148"/>
    <lineage>
        <taxon>Eukaryota</taxon>
        <taxon>Metazoa</taxon>
        <taxon>Ecdysozoa</taxon>
        <taxon>Arthropoda</taxon>
        <taxon>Hexapoda</taxon>
        <taxon>Insecta</taxon>
        <taxon>Pterygota</taxon>
        <taxon>Neoptera</taxon>
        <taxon>Paraneoptera</taxon>
        <taxon>Hemiptera</taxon>
        <taxon>Auchenorrhyncha</taxon>
        <taxon>Membracoidea</taxon>
        <taxon>Cicadellidae</taxon>
        <taxon>Cicadellinae</taxon>
        <taxon>Cicadellini</taxon>
        <taxon>Graphocephala</taxon>
    </lineage>
</organism>
<protein>
    <submittedName>
        <fullName evidence="1">Uncharacterized protein</fullName>
    </submittedName>
</protein>
<reference evidence="1" key="1">
    <citation type="submission" date="2015-11" db="EMBL/GenBank/DDBJ databases">
        <title>De novo transcriptome assembly of four potential Pierce s Disease insect vectors from Arizona vineyards.</title>
        <authorList>
            <person name="Tassone E.E."/>
        </authorList>
    </citation>
    <scope>NUCLEOTIDE SEQUENCE</scope>
</reference>
<gene>
    <name evidence="1" type="ORF">g.7724</name>
</gene>
<dbReference type="AlphaFoldDB" id="A0A1B6LL26"/>